<proteinExistence type="predicted"/>
<comment type="caution">
    <text evidence="1">The sequence shown here is derived from an EMBL/GenBank/DDBJ whole genome shotgun (WGS) entry which is preliminary data.</text>
</comment>
<evidence type="ECO:0000313" key="2">
    <source>
        <dbReference type="Proteomes" id="UP000245086"/>
    </source>
</evidence>
<accession>A0A2P2E6K7</accession>
<evidence type="ECO:0000313" key="1">
    <source>
        <dbReference type="EMBL" id="GBF56690.1"/>
    </source>
</evidence>
<dbReference type="PROSITE" id="PS51257">
    <property type="entry name" value="PROKAR_LIPOPROTEIN"/>
    <property type="match status" value="1"/>
</dbReference>
<sequence>MRVVAPTLIFALVMTTGLGGCATRAKTTSTDQAAAAAAAPQAKKERRGLFSGRSAKSTGEAGIGVNAFLWRATLDTLNFMPLLDSDPFGGTYVTDWHAVAEKPDERFKVQVYILDTRLRADGLSVQVFRQAKDVTGAWVDATVDPDTPIQIENAILTRARQLRIAQLETR</sequence>
<dbReference type="Proteomes" id="UP000245086">
    <property type="component" value="Unassembled WGS sequence"/>
</dbReference>
<keyword evidence="2" id="KW-1185">Reference proteome</keyword>
<evidence type="ECO:0008006" key="3">
    <source>
        <dbReference type="Google" id="ProtNLM"/>
    </source>
</evidence>
<protein>
    <recommendedName>
        <fullName evidence="3">DUF3576 domain-containing protein</fullName>
    </recommendedName>
</protein>
<dbReference type="Pfam" id="PF12100">
    <property type="entry name" value="DUF3576"/>
    <property type="match status" value="1"/>
</dbReference>
<name>A0A2P2E6K7_9PROT</name>
<dbReference type="InterPro" id="IPR021959">
    <property type="entry name" value="DUF3576"/>
</dbReference>
<dbReference type="RefSeq" id="WP_238164800.1">
    <property type="nucleotide sequence ID" value="NZ_BFBR01000001.1"/>
</dbReference>
<gene>
    <name evidence="1" type="ORF">PbB2_00347</name>
</gene>
<organism evidence="1 2">
    <name type="scientific">Candidatus Phycosocius bacilliformis</name>
    <dbReference type="NCBI Taxonomy" id="1445552"/>
    <lineage>
        <taxon>Bacteria</taxon>
        <taxon>Pseudomonadati</taxon>
        <taxon>Pseudomonadota</taxon>
        <taxon>Alphaproteobacteria</taxon>
        <taxon>Caulobacterales</taxon>
        <taxon>Caulobacterales incertae sedis</taxon>
        <taxon>Candidatus Phycosocius</taxon>
    </lineage>
</organism>
<reference evidence="1 2" key="1">
    <citation type="journal article" date="2018" name="Genome Announc.">
        <title>Draft Genome Sequence of "Candidatus Phycosocius bacilliformis," an Alphaproteobacterial Ectosymbiont of the Hydrocarbon-Producing Green Alga Botryococcus braunii.</title>
        <authorList>
            <person name="Tanabe Y."/>
            <person name="Yamaguchi H."/>
            <person name="Watanabe M.M."/>
        </authorList>
    </citation>
    <scope>NUCLEOTIDE SEQUENCE [LARGE SCALE GENOMIC DNA]</scope>
    <source>
        <strain evidence="1 2">BOTRYCO-2</strain>
    </source>
</reference>
<dbReference type="EMBL" id="BFBR01000001">
    <property type="protein sequence ID" value="GBF56690.1"/>
    <property type="molecule type" value="Genomic_DNA"/>
</dbReference>
<dbReference type="AlphaFoldDB" id="A0A2P2E6K7"/>